<organism evidence="2 4">
    <name type="scientific">Thalassobellus suaedae</name>
    <dbReference type="NCBI Taxonomy" id="3074124"/>
    <lineage>
        <taxon>Bacteria</taxon>
        <taxon>Pseudomonadati</taxon>
        <taxon>Bacteroidota</taxon>
        <taxon>Flavobacteriia</taxon>
        <taxon>Flavobacteriales</taxon>
        <taxon>Flavobacteriaceae</taxon>
        <taxon>Thalassobellus</taxon>
    </lineage>
</organism>
<protein>
    <submittedName>
        <fullName evidence="2">Rhodanese-like domain-containing protein</fullName>
    </submittedName>
</protein>
<evidence type="ECO:0000259" key="1">
    <source>
        <dbReference type="PROSITE" id="PS50206"/>
    </source>
</evidence>
<keyword evidence="5" id="KW-1185">Reference proteome</keyword>
<accession>A0ABY9XPT7</accession>
<dbReference type="SMART" id="SM00450">
    <property type="entry name" value="RHOD"/>
    <property type="match status" value="1"/>
</dbReference>
<dbReference type="Proteomes" id="UP001302806">
    <property type="component" value="Chromosome"/>
</dbReference>
<evidence type="ECO:0000313" key="3">
    <source>
        <dbReference type="EMBL" id="WNH13124.1"/>
    </source>
</evidence>
<dbReference type="SUPFAM" id="SSF52821">
    <property type="entry name" value="Rhodanese/Cell cycle control phosphatase"/>
    <property type="match status" value="1"/>
</dbReference>
<dbReference type="Gene3D" id="3.40.250.10">
    <property type="entry name" value="Rhodanese-like domain"/>
    <property type="match status" value="1"/>
</dbReference>
<dbReference type="EMBL" id="CP134537">
    <property type="protein sequence ID" value="WNH07808.1"/>
    <property type="molecule type" value="Genomic_DNA"/>
</dbReference>
<dbReference type="Proteomes" id="UP001303407">
    <property type="component" value="Chromosome"/>
</dbReference>
<dbReference type="PANTHER" id="PTHR45431">
    <property type="entry name" value="RHODANESE-LIKE DOMAIN-CONTAINING PROTEIN 15, CHLOROPLASTIC"/>
    <property type="match status" value="1"/>
</dbReference>
<dbReference type="InterPro" id="IPR001763">
    <property type="entry name" value="Rhodanese-like_dom"/>
</dbReference>
<reference evidence="4 5" key="1">
    <citation type="submission" date="2023-09" db="EMBL/GenBank/DDBJ databases">
        <title>Thalassobella suaedae gen. nov., sp. nov., a marine bacterium of the family Flavobacteriaceae isolated from a halophyte Suaeda japonica.</title>
        <authorList>
            <person name="Lee S.Y."/>
            <person name="Hwang C.Y."/>
        </authorList>
    </citation>
    <scope>NUCLEOTIDE SEQUENCE [LARGE SCALE GENOMIC DNA]</scope>
    <source>
        <strain evidence="3 5">HL-DH10</strain>
        <strain evidence="2 4">HL-DH14</strain>
    </source>
</reference>
<dbReference type="PANTHER" id="PTHR45431:SF3">
    <property type="entry name" value="RHODANESE-LIKE DOMAIN-CONTAINING PROTEIN 15, CHLOROPLASTIC"/>
    <property type="match status" value="1"/>
</dbReference>
<proteinExistence type="predicted"/>
<dbReference type="Pfam" id="PF00581">
    <property type="entry name" value="Rhodanese"/>
    <property type="match status" value="1"/>
</dbReference>
<dbReference type="RefSeq" id="WP_415863102.1">
    <property type="nucleotide sequence ID" value="NZ_CP134536.1"/>
</dbReference>
<name>A0ABY9XPT7_9FLAO</name>
<dbReference type="PROSITE" id="PS50206">
    <property type="entry name" value="RHODANESE_3"/>
    <property type="match status" value="1"/>
</dbReference>
<evidence type="ECO:0000313" key="5">
    <source>
        <dbReference type="Proteomes" id="UP001303407"/>
    </source>
</evidence>
<dbReference type="EMBL" id="CP134536">
    <property type="protein sequence ID" value="WNH13124.1"/>
    <property type="molecule type" value="Genomic_DNA"/>
</dbReference>
<dbReference type="InterPro" id="IPR036873">
    <property type="entry name" value="Rhodanese-like_dom_sf"/>
</dbReference>
<feature type="domain" description="Rhodanese" evidence="1">
    <location>
        <begin position="41"/>
        <end position="131"/>
    </location>
</feature>
<sequence length="131" mass="14893">MKYLVLYFWIVIISLGSGCKKVSNQEFVKVISPKEMQVFLEVDSVQLIDVRTPKEFSEGFIDNAQNIDFFSPTFKEEISKLNKSKPVFVYCKSGGRSGKSVNVFLDAGFTKIYDLEGGFLNWKSQGLRTVK</sequence>
<dbReference type="InterPro" id="IPR052367">
    <property type="entry name" value="Thiosulfate_ST/Rhodanese-like"/>
</dbReference>
<dbReference type="CDD" id="cd00158">
    <property type="entry name" value="RHOD"/>
    <property type="match status" value="1"/>
</dbReference>
<evidence type="ECO:0000313" key="4">
    <source>
        <dbReference type="Proteomes" id="UP001302806"/>
    </source>
</evidence>
<evidence type="ECO:0000313" key="2">
    <source>
        <dbReference type="EMBL" id="WNH07808.1"/>
    </source>
</evidence>
<dbReference type="PROSITE" id="PS51257">
    <property type="entry name" value="PROKAR_LIPOPROTEIN"/>
    <property type="match status" value="1"/>
</dbReference>
<gene>
    <name evidence="3" type="ORF">RHP49_02465</name>
    <name evidence="2" type="ORF">RHP51_11430</name>
</gene>